<organism evidence="2 3">
    <name type="scientific">Aliidongia dinghuensis</name>
    <dbReference type="NCBI Taxonomy" id="1867774"/>
    <lineage>
        <taxon>Bacteria</taxon>
        <taxon>Pseudomonadati</taxon>
        <taxon>Pseudomonadota</taxon>
        <taxon>Alphaproteobacteria</taxon>
        <taxon>Rhodospirillales</taxon>
        <taxon>Dongiaceae</taxon>
        <taxon>Aliidongia</taxon>
    </lineage>
</organism>
<protein>
    <submittedName>
        <fullName evidence="2">Toluene tolerance protein</fullName>
    </submittedName>
</protein>
<dbReference type="RefSeq" id="WP_189050758.1">
    <property type="nucleotide sequence ID" value="NZ_BMJQ01000014.1"/>
</dbReference>
<feature type="signal peptide" evidence="1">
    <location>
        <begin position="1"/>
        <end position="28"/>
    </location>
</feature>
<dbReference type="PANTHER" id="PTHR36573:SF1">
    <property type="entry name" value="INTERMEMBRANE PHOSPHOLIPID TRANSPORT SYSTEM BINDING PROTEIN MLAC"/>
    <property type="match status" value="1"/>
</dbReference>
<comment type="caution">
    <text evidence="2">The sequence shown here is derived from an EMBL/GenBank/DDBJ whole genome shotgun (WGS) entry which is preliminary data.</text>
</comment>
<name>A0A8J2YXS1_9PROT</name>
<dbReference type="InterPro" id="IPR017842">
    <property type="entry name" value="Hopanoid_biosyn-assoc_HpnM"/>
</dbReference>
<sequence length="228" mass="24249">MAYPKLRAASAALTLLLAGFQTVGFAQAVPAPQPVAPQAAQQPTASGPASAVIDRFDTTLLSVMKRAEQLGYEGRAKELGPAIDQAFNIPLMTRIVVGAPWTEWSEDQRNQIIDAFGKFVVATYARRFDGYGGEGFANDGERPASSGGTLVTTRLTRPKDPAVTLTYLMRDSDHGPQIVDVFLTGSISELATRRSEFSAVLQQGGYQALLTALEKKTSAQANGAGDAE</sequence>
<accession>A0A8J2YXS1</accession>
<evidence type="ECO:0000313" key="3">
    <source>
        <dbReference type="Proteomes" id="UP000646365"/>
    </source>
</evidence>
<dbReference type="Pfam" id="PF05494">
    <property type="entry name" value="MlaC"/>
    <property type="match status" value="1"/>
</dbReference>
<feature type="chain" id="PRO_5035284129" evidence="1">
    <location>
        <begin position="29"/>
        <end position="228"/>
    </location>
</feature>
<dbReference type="NCBIfam" id="TIGR03481">
    <property type="entry name" value="HpnM"/>
    <property type="match status" value="1"/>
</dbReference>
<dbReference type="PANTHER" id="PTHR36573">
    <property type="entry name" value="INTERMEMBRANE PHOSPHOLIPID TRANSPORT SYSTEM BINDING PROTEIN MLAC"/>
    <property type="match status" value="1"/>
</dbReference>
<dbReference type="EMBL" id="BMJQ01000014">
    <property type="protein sequence ID" value="GGF37064.1"/>
    <property type="molecule type" value="Genomic_DNA"/>
</dbReference>
<keyword evidence="3" id="KW-1185">Reference proteome</keyword>
<reference evidence="2" key="1">
    <citation type="journal article" date="2014" name="Int. J. Syst. Evol. Microbiol.">
        <title>Complete genome sequence of Corynebacterium casei LMG S-19264T (=DSM 44701T), isolated from a smear-ripened cheese.</title>
        <authorList>
            <consortium name="US DOE Joint Genome Institute (JGI-PGF)"/>
            <person name="Walter F."/>
            <person name="Albersmeier A."/>
            <person name="Kalinowski J."/>
            <person name="Ruckert C."/>
        </authorList>
    </citation>
    <scope>NUCLEOTIDE SEQUENCE</scope>
    <source>
        <strain evidence="2">CGMCC 1.15725</strain>
    </source>
</reference>
<dbReference type="InterPro" id="IPR008869">
    <property type="entry name" value="MlaC/ttg2D"/>
</dbReference>
<dbReference type="InterPro" id="IPR042245">
    <property type="entry name" value="Tgt2/MlaC_sf"/>
</dbReference>
<gene>
    <name evidence="2" type="ORF">GCM10011611_49450</name>
</gene>
<proteinExistence type="predicted"/>
<keyword evidence="1" id="KW-0732">Signal</keyword>
<evidence type="ECO:0000256" key="1">
    <source>
        <dbReference type="SAM" id="SignalP"/>
    </source>
</evidence>
<dbReference type="AlphaFoldDB" id="A0A8J2YXS1"/>
<dbReference type="Gene3D" id="3.10.450.710">
    <property type="entry name" value="Tgt2/MlaC"/>
    <property type="match status" value="1"/>
</dbReference>
<dbReference type="Proteomes" id="UP000646365">
    <property type="component" value="Unassembled WGS sequence"/>
</dbReference>
<evidence type="ECO:0000313" key="2">
    <source>
        <dbReference type="EMBL" id="GGF37064.1"/>
    </source>
</evidence>
<reference evidence="2" key="2">
    <citation type="submission" date="2020-09" db="EMBL/GenBank/DDBJ databases">
        <authorList>
            <person name="Sun Q."/>
            <person name="Zhou Y."/>
        </authorList>
    </citation>
    <scope>NUCLEOTIDE SEQUENCE</scope>
    <source>
        <strain evidence="2">CGMCC 1.15725</strain>
    </source>
</reference>